<dbReference type="InterPro" id="IPR012347">
    <property type="entry name" value="Ferritin-like"/>
</dbReference>
<dbReference type="Gene3D" id="1.20.1260.10">
    <property type="match status" value="1"/>
</dbReference>
<gene>
    <name evidence="9" type="primary">bfr</name>
    <name evidence="8" type="ORF">EDC36_10176</name>
    <name evidence="9" type="ORF">Tigna_00568</name>
</gene>
<keyword evidence="4" id="KW-0349">Heme</keyword>
<evidence type="ECO:0000256" key="6">
    <source>
        <dbReference type="ARBA" id="ARBA00023004"/>
    </source>
</evidence>
<dbReference type="InterPro" id="IPR009040">
    <property type="entry name" value="Ferritin-like_diiron"/>
</dbReference>
<comment type="caution">
    <text evidence="8">The sequence shown here is derived from an EMBL/GenBank/DDBJ whole genome shotgun (WGS) entry which is preliminary data.</text>
</comment>
<evidence type="ECO:0000259" key="7">
    <source>
        <dbReference type="PROSITE" id="PS50905"/>
    </source>
</evidence>
<evidence type="ECO:0000313" key="11">
    <source>
        <dbReference type="Proteomes" id="UP000315577"/>
    </source>
</evidence>
<dbReference type="GO" id="GO:0020037">
    <property type="term" value="F:heme binding"/>
    <property type="evidence" value="ECO:0007669"/>
    <property type="project" value="TreeGrafter"/>
</dbReference>
<reference evidence="9 11" key="2">
    <citation type="submission" date="2019-07" db="EMBL/GenBank/DDBJ databases">
        <title>Tepidimonas ignava SPS-1037 draft genome.</title>
        <authorList>
            <person name="Da Costa M.S."/>
            <person name="Froufe H.J.C."/>
            <person name="Egas C."/>
            <person name="Albuquerque L."/>
        </authorList>
    </citation>
    <scope>NUCLEOTIDE SEQUENCE [LARGE SCALE GENOMIC DNA]</scope>
    <source>
        <strain evidence="9 11">SPS-1037</strain>
    </source>
</reference>
<dbReference type="GO" id="GO:0006879">
    <property type="term" value="P:intracellular iron ion homeostasis"/>
    <property type="evidence" value="ECO:0007669"/>
    <property type="project" value="UniProtKB-KW"/>
</dbReference>
<keyword evidence="9" id="KW-0560">Oxidoreductase</keyword>
<dbReference type="OrthoDB" id="9800505at2"/>
<evidence type="ECO:0000256" key="2">
    <source>
        <dbReference type="ARBA" id="ARBA00008093"/>
    </source>
</evidence>
<feature type="domain" description="Ferritin-like diiron" evidence="7">
    <location>
        <begin position="1"/>
        <end position="143"/>
    </location>
</feature>
<dbReference type="Proteomes" id="UP000315577">
    <property type="component" value="Unassembled WGS sequence"/>
</dbReference>
<dbReference type="GO" id="GO:0006826">
    <property type="term" value="P:iron ion transport"/>
    <property type="evidence" value="ECO:0007669"/>
    <property type="project" value="InterPro"/>
</dbReference>
<evidence type="ECO:0000313" key="8">
    <source>
        <dbReference type="EMBL" id="TCS99809.1"/>
    </source>
</evidence>
<dbReference type="AlphaFoldDB" id="A0A4R3LI03"/>
<evidence type="ECO:0000256" key="4">
    <source>
        <dbReference type="ARBA" id="ARBA00022617"/>
    </source>
</evidence>
<comment type="similarity">
    <text evidence="2">Belongs to the bacterioferritin family.</text>
</comment>
<organism evidence="8 10">
    <name type="scientific">Tepidimonas ignava</name>
    <dbReference type="NCBI Taxonomy" id="114249"/>
    <lineage>
        <taxon>Bacteria</taxon>
        <taxon>Pseudomonadati</taxon>
        <taxon>Pseudomonadota</taxon>
        <taxon>Betaproteobacteria</taxon>
        <taxon>Burkholderiales</taxon>
        <taxon>Tepidimonas</taxon>
    </lineage>
</organism>
<keyword evidence="11" id="KW-1185">Reference proteome</keyword>
<reference evidence="8 10" key="1">
    <citation type="submission" date="2019-03" db="EMBL/GenBank/DDBJ databases">
        <title>Genomic Encyclopedia of Type Strains, Phase IV (KMG-IV): sequencing the most valuable type-strain genomes for metagenomic binning, comparative biology and taxonomic classification.</title>
        <authorList>
            <person name="Goeker M."/>
        </authorList>
    </citation>
    <scope>NUCLEOTIDE SEQUENCE [LARGE SCALE GENOMIC DNA]</scope>
    <source>
        <strain evidence="8 10">DSM 12034</strain>
    </source>
</reference>
<dbReference type="RefSeq" id="WP_132961278.1">
    <property type="nucleotide sequence ID" value="NZ_SMAH01000001.1"/>
</dbReference>
<dbReference type="InterPro" id="IPR009078">
    <property type="entry name" value="Ferritin-like_SF"/>
</dbReference>
<evidence type="ECO:0000256" key="3">
    <source>
        <dbReference type="ARBA" id="ARBA00022434"/>
    </source>
</evidence>
<dbReference type="InterPro" id="IPR002024">
    <property type="entry name" value="Bacterioferritin"/>
</dbReference>
<dbReference type="EMBL" id="SMAH01000001">
    <property type="protein sequence ID" value="TCS99809.1"/>
    <property type="molecule type" value="Genomic_DNA"/>
</dbReference>
<evidence type="ECO:0000256" key="5">
    <source>
        <dbReference type="ARBA" id="ARBA00022723"/>
    </source>
</evidence>
<dbReference type="SUPFAM" id="SSF47240">
    <property type="entry name" value="Ferritin-like"/>
    <property type="match status" value="1"/>
</dbReference>
<dbReference type="Proteomes" id="UP000295536">
    <property type="component" value="Unassembled WGS sequence"/>
</dbReference>
<keyword evidence="5" id="KW-0479">Metal-binding</keyword>
<name>A0A4R3LI03_9BURK</name>
<evidence type="ECO:0000313" key="9">
    <source>
        <dbReference type="EMBL" id="TSE23194.1"/>
    </source>
</evidence>
<keyword evidence="6" id="KW-0408">Iron</keyword>
<proteinExistence type="inferred from homology"/>
<dbReference type="PROSITE" id="PS50905">
    <property type="entry name" value="FERRITIN_LIKE"/>
    <property type="match status" value="1"/>
</dbReference>
<accession>A0A4R3LI03</accession>
<keyword evidence="3" id="KW-0409">Iron storage</keyword>
<dbReference type="Pfam" id="PF00210">
    <property type="entry name" value="Ferritin"/>
    <property type="match status" value="1"/>
</dbReference>
<dbReference type="GO" id="GO:0005829">
    <property type="term" value="C:cytosol"/>
    <property type="evidence" value="ECO:0007669"/>
    <property type="project" value="TreeGrafter"/>
</dbReference>
<comment type="cofactor">
    <cofactor evidence="1">
        <name>heme b</name>
        <dbReference type="ChEBI" id="CHEBI:60344"/>
    </cofactor>
</comment>
<dbReference type="EC" id="1.16.3.1" evidence="9"/>
<dbReference type="GO" id="GO:0008199">
    <property type="term" value="F:ferric iron binding"/>
    <property type="evidence" value="ECO:0007669"/>
    <property type="project" value="InterPro"/>
</dbReference>
<dbReference type="PANTHER" id="PTHR30295">
    <property type="entry name" value="BACTERIOFERRITIN"/>
    <property type="match status" value="1"/>
</dbReference>
<dbReference type="PANTHER" id="PTHR30295:SF0">
    <property type="entry name" value="BACTERIOFERRITIN"/>
    <property type="match status" value="1"/>
</dbReference>
<dbReference type="PRINTS" id="PR00601">
    <property type="entry name" value="BACFERRITIN"/>
</dbReference>
<evidence type="ECO:0000256" key="1">
    <source>
        <dbReference type="ARBA" id="ARBA00001970"/>
    </source>
</evidence>
<sequence length="143" mass="15790">MAADARVLGWLTRALQHEFSAVQQYLAQSVLARLSGQPELADQLHEEAMHELDHAQRLMQRLIELGVAPSAGVLTPARLGRGVGDFATLNRQLEQTAVVLYQDAADHARRVRDTASEALLRELAHDEAQHYRTWSQHPGPAGA</sequence>
<protein>
    <submittedName>
        <fullName evidence="8">Bacterioferritin</fullName>
        <ecNumber evidence="9">1.16.3.1</ecNumber>
    </submittedName>
</protein>
<evidence type="ECO:0000313" key="10">
    <source>
        <dbReference type="Proteomes" id="UP000295536"/>
    </source>
</evidence>
<dbReference type="InterPro" id="IPR008331">
    <property type="entry name" value="Ferritin_DPS_dom"/>
</dbReference>
<dbReference type="EMBL" id="VJNC01000003">
    <property type="protein sequence ID" value="TSE23194.1"/>
    <property type="molecule type" value="Genomic_DNA"/>
</dbReference>
<dbReference type="GO" id="GO:0004322">
    <property type="term" value="F:ferroxidase activity"/>
    <property type="evidence" value="ECO:0007669"/>
    <property type="project" value="UniProtKB-EC"/>
</dbReference>